<dbReference type="EnsemblProtists" id="EOD21734">
    <property type="protein sequence ID" value="EOD21734"/>
    <property type="gene ID" value="EMIHUDRAFT_450821"/>
</dbReference>
<dbReference type="HOGENOM" id="CLU_448671_0_0_1"/>
<name>A0A0D3JDZ9_EMIH1</name>
<evidence type="ECO:0000256" key="2">
    <source>
        <dbReference type="SAM" id="SignalP"/>
    </source>
</evidence>
<accession>A0A0D3JDZ9</accession>
<feature type="region of interest" description="Disordered" evidence="1">
    <location>
        <begin position="349"/>
        <end position="368"/>
    </location>
</feature>
<evidence type="ECO:0000256" key="1">
    <source>
        <dbReference type="SAM" id="MobiDB-lite"/>
    </source>
</evidence>
<dbReference type="GeneID" id="17267241"/>
<dbReference type="AlphaFoldDB" id="A0A0D3JDZ9"/>
<dbReference type="KEGG" id="ehx:EMIHUDRAFT_450821"/>
<feature type="compositionally biased region" description="Polar residues" evidence="1">
    <location>
        <begin position="393"/>
        <end position="404"/>
    </location>
</feature>
<feature type="chain" id="PRO_5044272819" evidence="2">
    <location>
        <begin position="19"/>
        <end position="609"/>
    </location>
</feature>
<dbReference type="Proteomes" id="UP000013827">
    <property type="component" value="Unassembled WGS sequence"/>
</dbReference>
<sequence>MRLFLLFLAPAVAMMADSRHPVHPMPQEAMALIAILLFFQLYTWRNKVKETVGHISPATVKAMIAWSPAAYRQMHQPWIYLVSIYDDWPSLNASLIRFKASFPDLDIEAMMDNFPGFPRWTMQLFDQTQYDLRHLSMFYKCAGMVMYYKAIRASGHDTNDYYAWTDPLDPFTTDHSKQEAFLAQALLPPPSAPSDVPLALCAPAGHASGALALGISPPPSPPDAPTPASGFERGETLITKDFTSQPSFNGVRVVVVECLGDGKYVIEGKFDGVTPHLIKVREARLQRLPASMRTSLAVVPQPPPAAPRAHHAVPRPLLPVQLEAGGRALATARSNGGVQAYGGGTNVSPAPSTFAASQPFRHPGARSLPQGVADRLANLEGPNKPTDYRSLPGTPQSGGPTLSATKNAQLHSRAFVADVADRVKATAATHAAAVTATLDQRVAKRKADAANERAAVRRLASAHAKYAVRGAAMLTAAHAQTEEARISEVKEAVVSQEVFAVSFKPHANSKNLASPDKILVGLVDIPPPGMTTVYEMDRHDKKDSSAWRFTQQDFIDAGVGSIVTDFIKSHPGLTIPTYSTKVSKSVMCTPTKPCRHCLAARTAAMMRSP</sequence>
<keyword evidence="4" id="KW-1185">Reference proteome</keyword>
<proteinExistence type="predicted"/>
<dbReference type="RefSeq" id="XP_005774163.1">
    <property type="nucleotide sequence ID" value="XM_005774106.1"/>
</dbReference>
<reference evidence="4" key="1">
    <citation type="journal article" date="2013" name="Nature">
        <title>Pan genome of the phytoplankton Emiliania underpins its global distribution.</title>
        <authorList>
            <person name="Read B.A."/>
            <person name="Kegel J."/>
            <person name="Klute M.J."/>
            <person name="Kuo A."/>
            <person name="Lefebvre S.C."/>
            <person name="Maumus F."/>
            <person name="Mayer C."/>
            <person name="Miller J."/>
            <person name="Monier A."/>
            <person name="Salamov A."/>
            <person name="Young J."/>
            <person name="Aguilar M."/>
            <person name="Claverie J.M."/>
            <person name="Frickenhaus S."/>
            <person name="Gonzalez K."/>
            <person name="Herman E.K."/>
            <person name="Lin Y.C."/>
            <person name="Napier J."/>
            <person name="Ogata H."/>
            <person name="Sarno A.F."/>
            <person name="Shmutz J."/>
            <person name="Schroeder D."/>
            <person name="de Vargas C."/>
            <person name="Verret F."/>
            <person name="von Dassow P."/>
            <person name="Valentin K."/>
            <person name="Van de Peer Y."/>
            <person name="Wheeler G."/>
            <person name="Dacks J.B."/>
            <person name="Delwiche C.F."/>
            <person name="Dyhrman S.T."/>
            <person name="Glockner G."/>
            <person name="John U."/>
            <person name="Richards T."/>
            <person name="Worden A.Z."/>
            <person name="Zhang X."/>
            <person name="Grigoriev I.V."/>
            <person name="Allen A.E."/>
            <person name="Bidle K."/>
            <person name="Borodovsky M."/>
            <person name="Bowler C."/>
            <person name="Brownlee C."/>
            <person name="Cock J.M."/>
            <person name="Elias M."/>
            <person name="Gladyshev V.N."/>
            <person name="Groth M."/>
            <person name="Guda C."/>
            <person name="Hadaegh A."/>
            <person name="Iglesias-Rodriguez M.D."/>
            <person name="Jenkins J."/>
            <person name="Jones B.M."/>
            <person name="Lawson T."/>
            <person name="Leese F."/>
            <person name="Lindquist E."/>
            <person name="Lobanov A."/>
            <person name="Lomsadze A."/>
            <person name="Malik S.B."/>
            <person name="Marsh M.E."/>
            <person name="Mackinder L."/>
            <person name="Mock T."/>
            <person name="Mueller-Roeber B."/>
            <person name="Pagarete A."/>
            <person name="Parker M."/>
            <person name="Probert I."/>
            <person name="Quesneville H."/>
            <person name="Raines C."/>
            <person name="Rensing S.A."/>
            <person name="Riano-Pachon D.M."/>
            <person name="Richier S."/>
            <person name="Rokitta S."/>
            <person name="Shiraiwa Y."/>
            <person name="Soanes D.M."/>
            <person name="van der Giezen M."/>
            <person name="Wahlund T.M."/>
            <person name="Williams B."/>
            <person name="Wilson W."/>
            <person name="Wolfe G."/>
            <person name="Wurch L.L."/>
        </authorList>
    </citation>
    <scope>NUCLEOTIDE SEQUENCE</scope>
</reference>
<dbReference type="PaxDb" id="2903-EOD21734"/>
<feature type="signal peptide" evidence="2">
    <location>
        <begin position="1"/>
        <end position="18"/>
    </location>
</feature>
<keyword evidence="2" id="KW-0732">Signal</keyword>
<feature type="region of interest" description="Disordered" evidence="1">
    <location>
        <begin position="376"/>
        <end position="404"/>
    </location>
</feature>
<evidence type="ECO:0000313" key="3">
    <source>
        <dbReference type="EnsemblProtists" id="EOD21734"/>
    </source>
</evidence>
<organism evidence="3 4">
    <name type="scientific">Emiliania huxleyi (strain CCMP1516)</name>
    <dbReference type="NCBI Taxonomy" id="280463"/>
    <lineage>
        <taxon>Eukaryota</taxon>
        <taxon>Haptista</taxon>
        <taxon>Haptophyta</taxon>
        <taxon>Prymnesiophyceae</taxon>
        <taxon>Isochrysidales</taxon>
        <taxon>Noelaerhabdaceae</taxon>
        <taxon>Emiliania</taxon>
    </lineage>
</organism>
<evidence type="ECO:0000313" key="4">
    <source>
        <dbReference type="Proteomes" id="UP000013827"/>
    </source>
</evidence>
<protein>
    <submittedName>
        <fullName evidence="3">Uncharacterized protein</fullName>
    </submittedName>
</protein>
<reference evidence="3" key="2">
    <citation type="submission" date="2024-10" db="UniProtKB">
        <authorList>
            <consortium name="EnsemblProtists"/>
        </authorList>
    </citation>
    <scope>IDENTIFICATION</scope>
</reference>